<name>A0A915JI24_ROMCU</name>
<evidence type="ECO:0000256" key="3">
    <source>
        <dbReference type="ARBA" id="ARBA00022559"/>
    </source>
</evidence>
<comment type="catalytic activity">
    <reaction evidence="1">
        <text>2 a phenolic donor + H2O2 = 2 a phenolic radical donor + 2 H2O</text>
        <dbReference type="Rhea" id="RHEA:56136"/>
        <dbReference type="ChEBI" id="CHEBI:15377"/>
        <dbReference type="ChEBI" id="CHEBI:16240"/>
        <dbReference type="ChEBI" id="CHEBI:139520"/>
        <dbReference type="ChEBI" id="CHEBI:139521"/>
        <dbReference type="EC" id="1.11.1.7"/>
    </reaction>
</comment>
<feature type="binding site" description="axial binding residue" evidence="7">
    <location>
        <position position="275"/>
    </location>
    <ligand>
        <name>heme b</name>
        <dbReference type="ChEBI" id="CHEBI:60344"/>
    </ligand>
    <ligandPart>
        <name>Fe</name>
        <dbReference type="ChEBI" id="CHEBI:18248"/>
    </ligandPart>
</feature>
<keyword evidence="7" id="KW-0349">Heme</keyword>
<dbReference type="PANTHER" id="PTHR11475">
    <property type="entry name" value="OXIDASE/PEROXIDASE"/>
    <property type="match status" value="1"/>
</dbReference>
<reference evidence="9" key="1">
    <citation type="submission" date="2022-11" db="UniProtKB">
        <authorList>
            <consortium name="WormBaseParasite"/>
        </authorList>
    </citation>
    <scope>IDENTIFICATION</scope>
</reference>
<dbReference type="InterPro" id="IPR010255">
    <property type="entry name" value="Haem_peroxidase_sf"/>
</dbReference>
<dbReference type="EC" id="1.11.1.7" evidence="2"/>
<dbReference type="FunFam" id="1.10.640.10:FF:000007">
    <property type="entry name" value="Peroxidase mlt-7"/>
    <property type="match status" value="1"/>
</dbReference>
<accession>A0A915JI24</accession>
<dbReference type="SUPFAM" id="SSF48113">
    <property type="entry name" value="Heme-dependent peroxidases"/>
    <property type="match status" value="1"/>
</dbReference>
<protein>
    <recommendedName>
        <fullName evidence="2">peroxidase</fullName>
        <ecNumber evidence="2">1.11.1.7</ecNumber>
    </recommendedName>
</protein>
<evidence type="ECO:0000256" key="5">
    <source>
        <dbReference type="ARBA" id="ARBA00022729"/>
    </source>
</evidence>
<dbReference type="GO" id="GO:0046872">
    <property type="term" value="F:metal ion binding"/>
    <property type="evidence" value="ECO:0007669"/>
    <property type="project" value="UniProtKB-KW"/>
</dbReference>
<evidence type="ECO:0000256" key="4">
    <source>
        <dbReference type="ARBA" id="ARBA00022723"/>
    </source>
</evidence>
<evidence type="ECO:0000256" key="6">
    <source>
        <dbReference type="ARBA" id="ARBA00023157"/>
    </source>
</evidence>
<sequence>MCTVNYSIIRRSGSLKGGRPSAREASRFLLSSPVSVAAGRWNSLLMQFGQFIVHDISKTSILPTDQCPLCSDIPGKCFPIKVDPSDQRFGCQQPPCCLGFTRSAPVCGLQPRIRLNENTAFIDGSQIYSSSSLDAARLRDQQSAFLRQTFFNNKPFMPFDSNQCFGPGSCTANFDTGDNRVSIFVGLAALHTIFLREHNRLASDLRRLNPQWSDERVFQESRKIVGAQLQIVTSKFWLTKVLGSDEPLGPYKGYDPSVNPTIADEFANGAMRFGHGMVQEFFARVDAGGQSIPEGQMRVDTGVLQPQKLLFEGGPDAIVRGMMMTALKKPQRLTTALTENMFGTADLGAVNIQRGRDAGVPGYNTWREFCSLPRANSFDDLANEFPDPVLRNNLRQGYSHPDNVDLYVAALLEEPRGNSLVGPTIACLIRNQFKRIRDGDRFWYENPGVFTEQQLAELNKSTLARILCDNGDDFHLVVRDAFEVTDGQNLTPCQSIVSLDLRKWSD</sequence>
<evidence type="ECO:0000256" key="1">
    <source>
        <dbReference type="ARBA" id="ARBA00000189"/>
    </source>
</evidence>
<dbReference type="Pfam" id="PF03098">
    <property type="entry name" value="An_peroxidase"/>
    <property type="match status" value="1"/>
</dbReference>
<evidence type="ECO:0000313" key="8">
    <source>
        <dbReference type="Proteomes" id="UP000887565"/>
    </source>
</evidence>
<keyword evidence="3" id="KW-0575">Peroxidase</keyword>
<dbReference type="Gene3D" id="1.10.640.10">
    <property type="entry name" value="Haem peroxidase domain superfamily, animal type"/>
    <property type="match status" value="1"/>
</dbReference>
<dbReference type="WBParaSite" id="nRc.2.0.1.t25768-RA">
    <property type="protein sequence ID" value="nRc.2.0.1.t25768-RA"/>
    <property type="gene ID" value="nRc.2.0.1.g25768"/>
</dbReference>
<keyword evidence="4 7" id="KW-0479">Metal-binding</keyword>
<dbReference type="InterPro" id="IPR037120">
    <property type="entry name" value="Haem_peroxidase_sf_animal"/>
</dbReference>
<dbReference type="OMA" id="CDNGDHF"/>
<evidence type="ECO:0000256" key="2">
    <source>
        <dbReference type="ARBA" id="ARBA00012313"/>
    </source>
</evidence>
<dbReference type="Proteomes" id="UP000887565">
    <property type="component" value="Unplaced"/>
</dbReference>
<keyword evidence="7" id="KW-0408">Iron</keyword>
<keyword evidence="5" id="KW-0732">Signal</keyword>
<dbReference type="PANTHER" id="PTHR11475:SF61">
    <property type="entry name" value="PEROXIDASE MLT-7"/>
    <property type="match status" value="1"/>
</dbReference>
<dbReference type="AlphaFoldDB" id="A0A915JI24"/>
<dbReference type="GO" id="GO:0140825">
    <property type="term" value="F:lactoperoxidase activity"/>
    <property type="evidence" value="ECO:0007669"/>
    <property type="project" value="UniProtKB-EC"/>
</dbReference>
<dbReference type="PRINTS" id="PR00457">
    <property type="entry name" value="ANPEROXIDASE"/>
</dbReference>
<dbReference type="GO" id="GO:0005615">
    <property type="term" value="C:extracellular space"/>
    <property type="evidence" value="ECO:0007669"/>
    <property type="project" value="TreeGrafter"/>
</dbReference>
<keyword evidence="6" id="KW-1015">Disulfide bond</keyword>
<dbReference type="GO" id="GO:0006979">
    <property type="term" value="P:response to oxidative stress"/>
    <property type="evidence" value="ECO:0007669"/>
    <property type="project" value="InterPro"/>
</dbReference>
<evidence type="ECO:0000313" key="9">
    <source>
        <dbReference type="WBParaSite" id="nRc.2.0.1.t25768-RA"/>
    </source>
</evidence>
<dbReference type="PROSITE" id="PS50292">
    <property type="entry name" value="PEROXIDASE_3"/>
    <property type="match status" value="1"/>
</dbReference>
<keyword evidence="3" id="KW-0560">Oxidoreductase</keyword>
<organism evidence="8 9">
    <name type="scientific">Romanomermis culicivorax</name>
    <name type="common">Nematode worm</name>
    <dbReference type="NCBI Taxonomy" id="13658"/>
    <lineage>
        <taxon>Eukaryota</taxon>
        <taxon>Metazoa</taxon>
        <taxon>Ecdysozoa</taxon>
        <taxon>Nematoda</taxon>
        <taxon>Enoplea</taxon>
        <taxon>Dorylaimia</taxon>
        <taxon>Mermithida</taxon>
        <taxon>Mermithoidea</taxon>
        <taxon>Mermithidae</taxon>
        <taxon>Romanomermis</taxon>
    </lineage>
</organism>
<keyword evidence="8" id="KW-1185">Reference proteome</keyword>
<proteinExistence type="predicted"/>
<dbReference type="GO" id="GO:0020037">
    <property type="term" value="F:heme binding"/>
    <property type="evidence" value="ECO:0007669"/>
    <property type="project" value="InterPro"/>
</dbReference>
<dbReference type="InterPro" id="IPR019791">
    <property type="entry name" value="Haem_peroxidase_animal"/>
</dbReference>
<evidence type="ECO:0000256" key="7">
    <source>
        <dbReference type="PIRSR" id="PIRSR619791-2"/>
    </source>
</evidence>